<protein>
    <submittedName>
        <fullName evidence="3">Uncharacterized protein</fullName>
    </submittedName>
</protein>
<dbReference type="OrthoDB" id="496981at2759"/>
<dbReference type="HOGENOM" id="CLU_451592_0_0_1"/>
<keyword evidence="4" id="KW-1185">Reference proteome</keyword>
<dbReference type="InterPro" id="IPR029033">
    <property type="entry name" value="His_PPase_superfam"/>
</dbReference>
<dbReference type="Pfam" id="PF00300">
    <property type="entry name" value="His_Phos_1"/>
    <property type="match status" value="1"/>
</dbReference>
<feature type="region of interest" description="Disordered" evidence="2">
    <location>
        <begin position="99"/>
        <end position="126"/>
    </location>
</feature>
<gene>
    <name evidence="3" type="ORF">OSTLU_93439</name>
</gene>
<dbReference type="EMBL" id="CP000591">
    <property type="protein sequence ID" value="ABO98581.1"/>
    <property type="molecule type" value="Genomic_DNA"/>
</dbReference>
<feature type="compositionally biased region" description="Acidic residues" evidence="2">
    <location>
        <begin position="113"/>
        <end position="126"/>
    </location>
</feature>
<dbReference type="Gramene" id="ABO98581">
    <property type="protein sequence ID" value="ABO98581"/>
    <property type="gene ID" value="OSTLU_93439"/>
</dbReference>
<feature type="region of interest" description="Disordered" evidence="2">
    <location>
        <begin position="151"/>
        <end position="176"/>
    </location>
</feature>
<evidence type="ECO:0000313" key="4">
    <source>
        <dbReference type="Proteomes" id="UP000001568"/>
    </source>
</evidence>
<dbReference type="OMA" id="TLPCTWR"/>
<evidence type="ECO:0000256" key="1">
    <source>
        <dbReference type="ARBA" id="ARBA00038362"/>
    </source>
</evidence>
<dbReference type="KEGG" id="olu:OSTLU_93439"/>
<organism evidence="3 4">
    <name type="scientific">Ostreococcus lucimarinus (strain CCE9901)</name>
    <dbReference type="NCBI Taxonomy" id="436017"/>
    <lineage>
        <taxon>Eukaryota</taxon>
        <taxon>Viridiplantae</taxon>
        <taxon>Chlorophyta</taxon>
        <taxon>Mamiellophyceae</taxon>
        <taxon>Mamiellales</taxon>
        <taxon>Bathycoccaceae</taxon>
        <taxon>Ostreococcus</taxon>
    </lineage>
</organism>
<dbReference type="InterPro" id="IPR013078">
    <property type="entry name" value="His_Pase_superF_clade-1"/>
</dbReference>
<comment type="similarity">
    <text evidence="1">Belongs to the phosphoglycerate mutase family.</text>
</comment>
<dbReference type="PANTHER" id="PTHR48100">
    <property type="entry name" value="BROAD-SPECIFICITY PHOSPHATASE YOR283W-RELATED"/>
    <property type="match status" value="1"/>
</dbReference>
<dbReference type="RefSeq" id="XP_001420288.1">
    <property type="nucleotide sequence ID" value="XM_001420251.1"/>
</dbReference>
<dbReference type="InterPro" id="IPR050275">
    <property type="entry name" value="PGM_Phosphatase"/>
</dbReference>
<dbReference type="PANTHER" id="PTHR48100:SF1">
    <property type="entry name" value="HISTIDINE PHOSPHATASE FAMILY PROTEIN-RELATED"/>
    <property type="match status" value="1"/>
</dbReference>
<dbReference type="GeneID" id="5004584"/>
<dbReference type="Gene3D" id="3.40.50.1240">
    <property type="entry name" value="Phosphoglycerate mutase-like"/>
    <property type="match status" value="1"/>
</dbReference>
<sequence length="605" mass="65841">MENAALRDARAVTHGAASASADVEIGDDGCAIAGGRARETRAGGRGGWLTAGACAAACGLGVALAMAGSRNGDETGGRGVIAREDIDVRRFVAVPMLGSKRGRRGTSSKRGDDDDDAPGLGIDGDDDVPPFAANTGYFAYEEWFKKFTHGKSPGESKRELAGAAAATPIQESAHRGVVDSDGWKTIRDDLRHAGGKRKLLLLLRHGQATHNAWGDTVDEELETLPCTWRDHGDLLDPSLTDRGVEQALTTRASLTTRDGFFKAIRGGSDKKDRIRVASSPLSRAMETAIIVTSGVDHISRPIAVTDYLRERIELNAPFEVRRPISIDEGEDSDASKLIKNSHAHGCKFHKGLRELYGDDAFMLNVETHHKHHSDCRVDKTTPLSYTHCGGLTLTHEADLELGDEREENIIAMMNRVKVVLANVFDRYDEEVVMLVTHSDFIISALMELYPDTLGFVPQNGEVVPIVVEDRRTNHLPEAHATDDDASETASKAKTKSKAAVGEADHNRKHAKSEDEETEDRTARGKKSMRAKASTGDEIVVDSDSSGPAATIKYFDDDDQTAKESATRHKSRKREASLGNDLSRRVEESLKNFHKQFERSADLGSE</sequence>
<evidence type="ECO:0000313" key="3">
    <source>
        <dbReference type="EMBL" id="ABO98581.1"/>
    </source>
</evidence>
<dbReference type="CDD" id="cd07067">
    <property type="entry name" value="HP_PGM_like"/>
    <property type="match status" value="1"/>
</dbReference>
<dbReference type="AlphaFoldDB" id="A4S4L8"/>
<dbReference type="SUPFAM" id="SSF53254">
    <property type="entry name" value="Phosphoglycerate mutase-like"/>
    <property type="match status" value="1"/>
</dbReference>
<dbReference type="SMART" id="SM00855">
    <property type="entry name" value="PGAM"/>
    <property type="match status" value="1"/>
</dbReference>
<dbReference type="GO" id="GO:0005737">
    <property type="term" value="C:cytoplasm"/>
    <property type="evidence" value="ECO:0007669"/>
    <property type="project" value="TreeGrafter"/>
</dbReference>
<dbReference type="GO" id="GO:0016791">
    <property type="term" value="F:phosphatase activity"/>
    <property type="evidence" value="ECO:0007669"/>
    <property type="project" value="TreeGrafter"/>
</dbReference>
<accession>A4S4L8</accession>
<reference evidence="3 4" key="1">
    <citation type="journal article" date="2007" name="Proc. Natl. Acad. Sci. U.S.A.">
        <title>The tiny eukaryote Ostreococcus provides genomic insights into the paradox of plankton speciation.</title>
        <authorList>
            <person name="Palenik B."/>
            <person name="Grimwood J."/>
            <person name="Aerts A."/>
            <person name="Rouze P."/>
            <person name="Salamov A."/>
            <person name="Putnam N."/>
            <person name="Dupont C."/>
            <person name="Jorgensen R."/>
            <person name="Derelle E."/>
            <person name="Rombauts S."/>
            <person name="Zhou K."/>
            <person name="Otillar R."/>
            <person name="Merchant S.S."/>
            <person name="Podell S."/>
            <person name="Gaasterland T."/>
            <person name="Napoli C."/>
            <person name="Gendler K."/>
            <person name="Manuell A."/>
            <person name="Tai V."/>
            <person name="Vallon O."/>
            <person name="Piganeau G."/>
            <person name="Jancek S."/>
            <person name="Heijde M."/>
            <person name="Jabbari K."/>
            <person name="Bowler C."/>
            <person name="Lohr M."/>
            <person name="Robbens S."/>
            <person name="Werner G."/>
            <person name="Dubchak I."/>
            <person name="Pazour G.J."/>
            <person name="Ren Q."/>
            <person name="Paulsen I."/>
            <person name="Delwiche C."/>
            <person name="Schmutz J."/>
            <person name="Rokhsar D."/>
            <person name="Van de Peer Y."/>
            <person name="Moreau H."/>
            <person name="Grigoriev I.V."/>
        </authorList>
    </citation>
    <scope>NUCLEOTIDE SEQUENCE [LARGE SCALE GENOMIC DNA]</scope>
    <source>
        <strain evidence="3 4">CCE9901</strain>
    </source>
</reference>
<feature type="region of interest" description="Disordered" evidence="2">
    <location>
        <begin position="475"/>
        <end position="582"/>
    </location>
</feature>
<evidence type="ECO:0000256" key="2">
    <source>
        <dbReference type="SAM" id="MobiDB-lite"/>
    </source>
</evidence>
<proteinExistence type="inferred from homology"/>
<dbReference type="Proteomes" id="UP000001568">
    <property type="component" value="Chromosome 11"/>
</dbReference>
<name>A4S4L8_OSTLU</name>